<dbReference type="EMBL" id="BSOY01000033">
    <property type="protein sequence ID" value="GLS01685.1"/>
    <property type="molecule type" value="Genomic_DNA"/>
</dbReference>
<dbReference type="InterPro" id="IPR038148">
    <property type="entry name" value="Tn1545/Tn916_Xis"/>
</dbReference>
<dbReference type="InterPro" id="IPR041657">
    <property type="entry name" value="HTH_17"/>
</dbReference>
<feature type="domain" description="Helix-turn-helix" evidence="1">
    <location>
        <begin position="11"/>
        <end position="58"/>
    </location>
</feature>
<keyword evidence="3" id="KW-1185">Reference proteome</keyword>
<dbReference type="NCBIfam" id="TIGR01764">
    <property type="entry name" value="excise"/>
    <property type="match status" value="1"/>
</dbReference>
<evidence type="ECO:0000313" key="3">
    <source>
        <dbReference type="Proteomes" id="UP001156921"/>
    </source>
</evidence>
<evidence type="ECO:0000313" key="2">
    <source>
        <dbReference type="EMBL" id="GLS01685.1"/>
    </source>
</evidence>
<dbReference type="Pfam" id="PF12728">
    <property type="entry name" value="HTH_17"/>
    <property type="match status" value="1"/>
</dbReference>
<proteinExistence type="predicted"/>
<organism evidence="2 3">
    <name type="scientific">Brevundimonas denitrificans</name>
    <dbReference type="NCBI Taxonomy" id="1443434"/>
    <lineage>
        <taxon>Bacteria</taxon>
        <taxon>Pseudomonadati</taxon>
        <taxon>Pseudomonadota</taxon>
        <taxon>Alphaproteobacteria</taxon>
        <taxon>Caulobacterales</taxon>
        <taxon>Caulobacteraceae</taxon>
        <taxon>Brevundimonas</taxon>
    </lineage>
</organism>
<accession>A0ABQ6BKS1</accession>
<evidence type="ECO:0000259" key="1">
    <source>
        <dbReference type="Pfam" id="PF12728"/>
    </source>
</evidence>
<dbReference type="Gene3D" id="3.90.105.50">
    <property type="match status" value="1"/>
</dbReference>
<protein>
    <recommendedName>
        <fullName evidence="1">Helix-turn-helix domain-containing protein</fullName>
    </recommendedName>
</protein>
<dbReference type="Proteomes" id="UP001156921">
    <property type="component" value="Unassembled WGS sequence"/>
</dbReference>
<dbReference type="RefSeq" id="WP_284222545.1">
    <property type="nucleotide sequence ID" value="NZ_BSOY01000033.1"/>
</dbReference>
<dbReference type="InterPro" id="IPR010093">
    <property type="entry name" value="SinI_DNA-bd"/>
</dbReference>
<sequence>MTVEPIKPLAFTIHDAVAYSGLSRSRLYTLIQSNELPSLQVGGRRMILRDDLDSFFARLAQAA</sequence>
<reference evidence="3" key="1">
    <citation type="journal article" date="2019" name="Int. J. Syst. Evol. Microbiol.">
        <title>The Global Catalogue of Microorganisms (GCM) 10K type strain sequencing project: providing services to taxonomists for standard genome sequencing and annotation.</title>
        <authorList>
            <consortium name="The Broad Institute Genomics Platform"/>
            <consortium name="The Broad Institute Genome Sequencing Center for Infectious Disease"/>
            <person name="Wu L."/>
            <person name="Ma J."/>
        </authorList>
    </citation>
    <scope>NUCLEOTIDE SEQUENCE [LARGE SCALE GENOMIC DNA]</scope>
    <source>
        <strain evidence="3">NBRC 110107</strain>
    </source>
</reference>
<name>A0ABQ6BKS1_9CAUL</name>
<comment type="caution">
    <text evidence="2">The sequence shown here is derived from an EMBL/GenBank/DDBJ whole genome shotgun (WGS) entry which is preliminary data.</text>
</comment>
<gene>
    <name evidence="2" type="ORF">GCM10007859_17000</name>
</gene>